<sequence>MAVFGRFKAGLVLDIHYELLREIDSRFKIIETPRSFAAKFSRRSQRHGETLEEFAQELKRLYDKTHFWRDGRTRDEDLVRRFLDGLYDEDLRFQVEYHKEPRNIDEAVYYAVSFIELRSMQKEARKSRRVVRRAVDDVSDAENEGDGAKLKLVQSEKHVAHDRK</sequence>
<reference evidence="2" key="2">
    <citation type="submission" date="2020-11" db="EMBL/GenBank/DDBJ databases">
        <authorList>
            <person name="McCartney M.A."/>
            <person name="Auch B."/>
            <person name="Kono T."/>
            <person name="Mallez S."/>
            <person name="Becker A."/>
            <person name="Gohl D.M."/>
            <person name="Silverstein K.A.T."/>
            <person name="Koren S."/>
            <person name="Bechman K.B."/>
            <person name="Herman A."/>
            <person name="Abrahante J.E."/>
            <person name="Garbe J."/>
        </authorList>
    </citation>
    <scope>NUCLEOTIDE SEQUENCE</scope>
    <source>
        <strain evidence="2">Duluth1</strain>
        <tissue evidence="2">Whole animal</tissue>
    </source>
</reference>
<evidence type="ECO:0000313" key="2">
    <source>
        <dbReference type="EMBL" id="KAH3749411.1"/>
    </source>
</evidence>
<feature type="compositionally biased region" description="Basic and acidic residues" evidence="1">
    <location>
        <begin position="146"/>
        <end position="164"/>
    </location>
</feature>
<accession>A0A9D4I412</accession>
<keyword evidence="3" id="KW-1185">Reference proteome</keyword>
<comment type="caution">
    <text evidence="2">The sequence shown here is derived from an EMBL/GenBank/DDBJ whole genome shotgun (WGS) entry which is preliminary data.</text>
</comment>
<organism evidence="2 3">
    <name type="scientific">Dreissena polymorpha</name>
    <name type="common">Zebra mussel</name>
    <name type="synonym">Mytilus polymorpha</name>
    <dbReference type="NCBI Taxonomy" id="45954"/>
    <lineage>
        <taxon>Eukaryota</taxon>
        <taxon>Metazoa</taxon>
        <taxon>Spiralia</taxon>
        <taxon>Lophotrochozoa</taxon>
        <taxon>Mollusca</taxon>
        <taxon>Bivalvia</taxon>
        <taxon>Autobranchia</taxon>
        <taxon>Heteroconchia</taxon>
        <taxon>Euheterodonta</taxon>
        <taxon>Imparidentia</taxon>
        <taxon>Neoheterodontei</taxon>
        <taxon>Myida</taxon>
        <taxon>Dreissenoidea</taxon>
        <taxon>Dreissenidae</taxon>
        <taxon>Dreissena</taxon>
    </lineage>
</organism>
<evidence type="ECO:0000256" key="1">
    <source>
        <dbReference type="SAM" id="MobiDB-lite"/>
    </source>
</evidence>
<dbReference type="AlphaFoldDB" id="A0A9D4I412"/>
<dbReference type="EMBL" id="JAIWYP010000010">
    <property type="protein sequence ID" value="KAH3749411.1"/>
    <property type="molecule type" value="Genomic_DNA"/>
</dbReference>
<evidence type="ECO:0000313" key="3">
    <source>
        <dbReference type="Proteomes" id="UP000828390"/>
    </source>
</evidence>
<feature type="region of interest" description="Disordered" evidence="1">
    <location>
        <begin position="136"/>
        <end position="164"/>
    </location>
</feature>
<protein>
    <recommendedName>
        <fullName evidence="4">Retrotransposon gag domain-containing protein</fullName>
    </recommendedName>
</protein>
<proteinExistence type="predicted"/>
<reference evidence="2" key="1">
    <citation type="journal article" date="2019" name="bioRxiv">
        <title>The Genome of the Zebra Mussel, Dreissena polymorpha: A Resource for Invasive Species Research.</title>
        <authorList>
            <person name="McCartney M.A."/>
            <person name="Auch B."/>
            <person name="Kono T."/>
            <person name="Mallez S."/>
            <person name="Zhang Y."/>
            <person name="Obille A."/>
            <person name="Becker A."/>
            <person name="Abrahante J.E."/>
            <person name="Garbe J."/>
            <person name="Badalamenti J.P."/>
            <person name="Herman A."/>
            <person name="Mangelson H."/>
            <person name="Liachko I."/>
            <person name="Sullivan S."/>
            <person name="Sone E.D."/>
            <person name="Koren S."/>
            <person name="Silverstein K.A.T."/>
            <person name="Beckman K.B."/>
            <person name="Gohl D.M."/>
        </authorList>
    </citation>
    <scope>NUCLEOTIDE SEQUENCE</scope>
    <source>
        <strain evidence="2">Duluth1</strain>
        <tissue evidence="2">Whole animal</tissue>
    </source>
</reference>
<evidence type="ECO:0008006" key="4">
    <source>
        <dbReference type="Google" id="ProtNLM"/>
    </source>
</evidence>
<gene>
    <name evidence="2" type="ORF">DPMN_183909</name>
</gene>
<name>A0A9D4I412_DREPO</name>
<dbReference type="Proteomes" id="UP000828390">
    <property type="component" value="Unassembled WGS sequence"/>
</dbReference>